<evidence type="ECO:0000313" key="1">
    <source>
        <dbReference type="EMBL" id="GAA4059450.1"/>
    </source>
</evidence>
<dbReference type="EMBL" id="BAAAZG010000002">
    <property type="protein sequence ID" value="GAA4059450.1"/>
    <property type="molecule type" value="Genomic_DNA"/>
</dbReference>
<organism evidence="1 2">
    <name type="scientific">Actinomadura miaoliensis</name>
    <dbReference type="NCBI Taxonomy" id="430685"/>
    <lineage>
        <taxon>Bacteria</taxon>
        <taxon>Bacillati</taxon>
        <taxon>Actinomycetota</taxon>
        <taxon>Actinomycetes</taxon>
        <taxon>Streptosporangiales</taxon>
        <taxon>Thermomonosporaceae</taxon>
        <taxon>Actinomadura</taxon>
    </lineage>
</organism>
<dbReference type="RefSeq" id="WP_344941308.1">
    <property type="nucleotide sequence ID" value="NZ_BAAAZG010000002.1"/>
</dbReference>
<comment type="caution">
    <text evidence="1">The sequence shown here is derived from an EMBL/GenBank/DDBJ whole genome shotgun (WGS) entry which is preliminary data.</text>
</comment>
<keyword evidence="2" id="KW-1185">Reference proteome</keyword>
<proteinExistence type="predicted"/>
<name>A0ABP7V4L5_9ACTN</name>
<reference evidence="2" key="1">
    <citation type="journal article" date="2019" name="Int. J. Syst. Evol. Microbiol.">
        <title>The Global Catalogue of Microorganisms (GCM) 10K type strain sequencing project: providing services to taxonomists for standard genome sequencing and annotation.</title>
        <authorList>
            <consortium name="The Broad Institute Genomics Platform"/>
            <consortium name="The Broad Institute Genome Sequencing Center for Infectious Disease"/>
            <person name="Wu L."/>
            <person name="Ma J."/>
        </authorList>
    </citation>
    <scope>NUCLEOTIDE SEQUENCE [LARGE SCALE GENOMIC DNA]</scope>
    <source>
        <strain evidence="2">JCM 16702</strain>
    </source>
</reference>
<evidence type="ECO:0000313" key="2">
    <source>
        <dbReference type="Proteomes" id="UP001500683"/>
    </source>
</evidence>
<protein>
    <submittedName>
        <fullName evidence="1">Uncharacterized protein</fullName>
    </submittedName>
</protein>
<gene>
    <name evidence="1" type="ORF">GCM10022214_09920</name>
</gene>
<dbReference type="Proteomes" id="UP001500683">
    <property type="component" value="Unassembled WGS sequence"/>
</dbReference>
<sequence length="130" mass="13939">MSKDMVALLKTAPDEESVEAALAAAGAEVWVSDVGDGGALKISDREGGQVVALVEAPILVQVPGELERLLGPEVAHLEPPIWWVEVHASEEVENAEVPALRFAAELSLRLDGEVWFDDPAYADRAGLRSR</sequence>
<accession>A0ABP7V4L5</accession>